<evidence type="ECO:0000256" key="3">
    <source>
        <dbReference type="ARBA" id="ARBA00022989"/>
    </source>
</evidence>
<keyword evidence="7" id="KW-0807">Transducer</keyword>
<dbReference type="CDD" id="cd14969">
    <property type="entry name" value="7tmA_Opsins_type2_animals"/>
    <property type="match status" value="1"/>
</dbReference>
<dbReference type="InterPro" id="IPR000276">
    <property type="entry name" value="GPCR_Rhodpsn"/>
</dbReference>
<dbReference type="InterPro" id="IPR017452">
    <property type="entry name" value="GPCR_Rhodpsn_7TM"/>
</dbReference>
<evidence type="ECO:0000256" key="1">
    <source>
        <dbReference type="ARBA" id="ARBA00004141"/>
    </source>
</evidence>
<keyword evidence="3 8" id="KW-1133">Transmembrane helix</keyword>
<feature type="transmembrane region" description="Helical" evidence="8">
    <location>
        <begin position="227"/>
        <end position="250"/>
    </location>
</feature>
<accession>A9UMZ0</accession>
<dbReference type="GO" id="GO:0016020">
    <property type="term" value="C:membrane"/>
    <property type="evidence" value="ECO:0007669"/>
    <property type="project" value="UniProtKB-SubCell"/>
</dbReference>
<evidence type="ECO:0000313" key="10">
    <source>
        <dbReference type="EMBL" id="FAA00407.1"/>
    </source>
</evidence>
<dbReference type="GO" id="GO:0004930">
    <property type="term" value="F:G protein-coupled receptor activity"/>
    <property type="evidence" value="ECO:0007669"/>
    <property type="project" value="UniProtKB-KW"/>
</dbReference>
<feature type="transmembrane region" description="Helical" evidence="8">
    <location>
        <begin position="47"/>
        <end position="66"/>
    </location>
</feature>
<dbReference type="PRINTS" id="PR00237">
    <property type="entry name" value="GPCRRHODOPSN"/>
</dbReference>
<evidence type="ECO:0000256" key="5">
    <source>
        <dbReference type="ARBA" id="ARBA00023136"/>
    </source>
</evidence>
<dbReference type="Pfam" id="PF00001">
    <property type="entry name" value="7tm_1"/>
    <property type="match status" value="1"/>
</dbReference>
<proteinExistence type="predicted"/>
<dbReference type="InterPro" id="IPR050125">
    <property type="entry name" value="GPCR_opsins"/>
</dbReference>
<dbReference type="SUPFAM" id="SSF81321">
    <property type="entry name" value="Family A G protein-coupled receptor-like"/>
    <property type="match status" value="1"/>
</dbReference>
<dbReference type="FunFam" id="1.20.1070.10:FF:000371">
    <property type="entry name" value="Predicted protein"/>
    <property type="match status" value="1"/>
</dbReference>
<feature type="transmembrane region" description="Helical" evidence="8">
    <location>
        <begin position="12"/>
        <end position="35"/>
    </location>
</feature>
<evidence type="ECO:0000259" key="9">
    <source>
        <dbReference type="PROSITE" id="PS50262"/>
    </source>
</evidence>
<gene>
    <name evidence="10" type="primary">Nvop16</name>
</gene>
<evidence type="ECO:0000256" key="2">
    <source>
        <dbReference type="ARBA" id="ARBA00022692"/>
    </source>
</evidence>
<dbReference type="AlphaFoldDB" id="A9UMZ0"/>
<dbReference type="Gene3D" id="1.20.1070.10">
    <property type="entry name" value="Rhodopsin 7-helix transmembrane proteins"/>
    <property type="match status" value="1"/>
</dbReference>
<keyword evidence="4" id="KW-0297">G-protein coupled receptor</keyword>
<reference evidence="10" key="1">
    <citation type="journal article" date="2008" name="Curr. Biol.">
        <title>Evolution and functional diversity of jellyfish opsins.</title>
        <authorList>
            <person name="Suga H."/>
            <person name="Schmid V."/>
            <person name="Gehring W.J."/>
        </authorList>
    </citation>
    <scope>NUCLEOTIDE SEQUENCE</scope>
</reference>
<feature type="domain" description="G-protein coupled receptors family 1 profile" evidence="9">
    <location>
        <begin position="26"/>
        <end position="276"/>
    </location>
</feature>
<evidence type="ECO:0000256" key="7">
    <source>
        <dbReference type="ARBA" id="ARBA00023224"/>
    </source>
</evidence>
<dbReference type="HOGENOM" id="CLU_853378_0_0_1"/>
<keyword evidence="6" id="KW-0675">Receptor</keyword>
<feature type="transmembrane region" description="Helical" evidence="8">
    <location>
        <begin position="256"/>
        <end position="279"/>
    </location>
</feature>
<sequence length="334" mass="37225">MADEHQDVGTAYWVTMTVILTLGVIVNIAALWICFRPENRKKEITPLIANIAVADLILITCGHTSTHLRGAALQRNEPPCMWIAILNGIVGIVTIVTMASINILLLRKMQSVVMVNLPACRMAALIACIWGYSISVMSTPLLGWGSFYPGKSSANCEPEWTSRGLGDISYNVTLLVTAFVFPMAVIIYTFYRIKRFSHCMYMTRLRNEIPTAFPQGRRRMYTTLSRMMVGVTVAFTLSWSPDAILSVISMVTGRPIIHVVPSLMAKSSVIYTPIVYIAFSRSFRSAVNALYSLLTRTKVRPIVTKSPAVIYRVREAKIEYVSNPLTLLAHPSRD</sequence>
<keyword evidence="5 8" id="KW-0472">Membrane</keyword>
<evidence type="ECO:0000256" key="4">
    <source>
        <dbReference type="ARBA" id="ARBA00023040"/>
    </source>
</evidence>
<feature type="transmembrane region" description="Helical" evidence="8">
    <location>
        <begin position="125"/>
        <end position="148"/>
    </location>
</feature>
<keyword evidence="2 8" id="KW-0812">Transmembrane</keyword>
<dbReference type="EMBL" id="BR000680">
    <property type="protein sequence ID" value="FAA00407.1"/>
    <property type="molecule type" value="Genomic_DNA"/>
</dbReference>
<evidence type="ECO:0000256" key="8">
    <source>
        <dbReference type="SAM" id="Phobius"/>
    </source>
</evidence>
<feature type="transmembrane region" description="Helical" evidence="8">
    <location>
        <begin position="168"/>
        <end position="191"/>
    </location>
</feature>
<name>A9UMZ0_NEMVE</name>
<evidence type="ECO:0000256" key="6">
    <source>
        <dbReference type="ARBA" id="ARBA00023170"/>
    </source>
</evidence>
<dbReference type="PROSITE" id="PS50262">
    <property type="entry name" value="G_PROTEIN_RECEP_F1_2"/>
    <property type="match status" value="1"/>
</dbReference>
<dbReference type="PANTHER" id="PTHR24240">
    <property type="entry name" value="OPSIN"/>
    <property type="match status" value="1"/>
</dbReference>
<organism evidence="10">
    <name type="scientific">Nematostella vectensis</name>
    <name type="common">Starlet sea anemone</name>
    <dbReference type="NCBI Taxonomy" id="45351"/>
    <lineage>
        <taxon>Eukaryota</taxon>
        <taxon>Metazoa</taxon>
        <taxon>Cnidaria</taxon>
        <taxon>Anthozoa</taxon>
        <taxon>Hexacorallia</taxon>
        <taxon>Actiniaria</taxon>
        <taxon>Edwardsiidae</taxon>
        <taxon>Nematostella</taxon>
    </lineage>
</organism>
<protein>
    <submittedName>
        <fullName evidence="10">Opsin</fullName>
    </submittedName>
</protein>
<feature type="transmembrane region" description="Helical" evidence="8">
    <location>
        <begin position="81"/>
        <end position="105"/>
    </location>
</feature>
<comment type="subcellular location">
    <subcellularLocation>
        <location evidence="1">Membrane</location>
        <topology evidence="1">Multi-pass membrane protein</topology>
    </subcellularLocation>
</comment>